<dbReference type="InterPro" id="IPR031311">
    <property type="entry name" value="CHIT_BIND_RR_consensus"/>
</dbReference>
<dbReference type="AlphaFoldDB" id="D6WNU4"/>
<reference evidence="3 4" key="2">
    <citation type="journal article" date="2010" name="Nucleic Acids Res.">
        <title>BeetleBase in 2010: revisions to provide comprehensive genomic information for Tribolium castaneum.</title>
        <authorList>
            <person name="Kim H.S."/>
            <person name="Murphy T."/>
            <person name="Xia J."/>
            <person name="Caragea D."/>
            <person name="Park Y."/>
            <person name="Beeman R.W."/>
            <person name="Lorenzen M.D."/>
            <person name="Butcher S."/>
            <person name="Manak J.R."/>
            <person name="Brown S.J."/>
        </authorList>
    </citation>
    <scope>GENOME REANNOTATION</scope>
    <source>
        <strain evidence="3 4">Georgia GA2</strain>
    </source>
</reference>
<dbReference type="Proteomes" id="UP000007266">
    <property type="component" value="Linkage group 5"/>
</dbReference>
<organism evidence="3 4">
    <name type="scientific">Tribolium castaneum</name>
    <name type="common">Red flour beetle</name>
    <dbReference type="NCBI Taxonomy" id="7070"/>
    <lineage>
        <taxon>Eukaryota</taxon>
        <taxon>Metazoa</taxon>
        <taxon>Ecdysozoa</taxon>
        <taxon>Arthropoda</taxon>
        <taxon>Hexapoda</taxon>
        <taxon>Insecta</taxon>
        <taxon>Pterygota</taxon>
        <taxon>Neoptera</taxon>
        <taxon>Endopterygota</taxon>
        <taxon>Coleoptera</taxon>
        <taxon>Polyphaga</taxon>
        <taxon>Cucujiformia</taxon>
        <taxon>Tenebrionidae</taxon>
        <taxon>Tenebrionidae incertae sedis</taxon>
        <taxon>Tribolium</taxon>
    </lineage>
</organism>
<dbReference type="STRING" id="7070.D6WNU4"/>
<evidence type="ECO:0000313" key="4">
    <source>
        <dbReference type="Proteomes" id="UP000007266"/>
    </source>
</evidence>
<dbReference type="InterPro" id="IPR000618">
    <property type="entry name" value="Insect_cuticle"/>
</dbReference>
<dbReference type="PROSITE" id="PS51155">
    <property type="entry name" value="CHIT_BIND_RR_2"/>
    <property type="match status" value="2"/>
</dbReference>
<gene>
    <name evidence="3" type="primary">AUGUSTUS-3.0.2_13132</name>
    <name evidence="3" type="ORF">TcasGA2_TC013132</name>
</gene>
<sequence>MVTLSCCHNETENVLSLEHSIDENGYDLNFETVGNNSIIHTETGRLVKNGDGVFLRAEGIFRYTGEDGNVYLMEYTLDENGYQFETTLLDGADEEGRISSGALASLAGATGPNIMKKIYPFLTLCAIILECKFQRTDNTLEYENVINEDGYHFRYKTEDSERAETGVFDNIRGLVVKGFYEFVGTDGNTYHVEYEADENGYRPQVATRSGPGIMPQIPQLPSRMRSEPSLFLSSAALASLTGGGLG</sequence>
<dbReference type="GO" id="GO:0062129">
    <property type="term" value="C:chitin-based extracellular matrix"/>
    <property type="evidence" value="ECO:0000318"/>
    <property type="project" value="GO_Central"/>
</dbReference>
<dbReference type="EMBL" id="KQ971343">
    <property type="protein sequence ID" value="EFA03212.2"/>
    <property type="molecule type" value="Genomic_DNA"/>
</dbReference>
<dbReference type="Pfam" id="PF00379">
    <property type="entry name" value="Chitin_bind_4"/>
    <property type="match status" value="2"/>
</dbReference>
<dbReference type="PRINTS" id="PR00947">
    <property type="entry name" value="CUTICLE"/>
</dbReference>
<reference evidence="3 4" key="1">
    <citation type="journal article" date="2008" name="Nature">
        <title>The genome of the model beetle and pest Tribolium castaneum.</title>
        <authorList>
            <consortium name="Tribolium Genome Sequencing Consortium"/>
            <person name="Richards S."/>
            <person name="Gibbs R.A."/>
            <person name="Weinstock G.M."/>
            <person name="Brown S.J."/>
            <person name="Denell R."/>
            <person name="Beeman R.W."/>
            <person name="Gibbs R."/>
            <person name="Beeman R.W."/>
            <person name="Brown S.J."/>
            <person name="Bucher G."/>
            <person name="Friedrich M."/>
            <person name="Grimmelikhuijzen C.J."/>
            <person name="Klingler M."/>
            <person name="Lorenzen M."/>
            <person name="Richards S."/>
            <person name="Roth S."/>
            <person name="Schroder R."/>
            <person name="Tautz D."/>
            <person name="Zdobnov E.M."/>
            <person name="Muzny D."/>
            <person name="Gibbs R.A."/>
            <person name="Weinstock G.M."/>
            <person name="Attaway T."/>
            <person name="Bell S."/>
            <person name="Buhay C.J."/>
            <person name="Chandrabose M.N."/>
            <person name="Chavez D."/>
            <person name="Clerk-Blankenburg K.P."/>
            <person name="Cree A."/>
            <person name="Dao M."/>
            <person name="Davis C."/>
            <person name="Chacko J."/>
            <person name="Dinh H."/>
            <person name="Dugan-Rocha S."/>
            <person name="Fowler G."/>
            <person name="Garner T.T."/>
            <person name="Garnes J."/>
            <person name="Gnirke A."/>
            <person name="Hawes A."/>
            <person name="Hernandez J."/>
            <person name="Hines S."/>
            <person name="Holder M."/>
            <person name="Hume J."/>
            <person name="Jhangiani S.N."/>
            <person name="Joshi V."/>
            <person name="Khan Z.M."/>
            <person name="Jackson L."/>
            <person name="Kovar C."/>
            <person name="Kowis A."/>
            <person name="Lee S."/>
            <person name="Lewis L.R."/>
            <person name="Margolis J."/>
            <person name="Morgan M."/>
            <person name="Nazareth L.V."/>
            <person name="Nguyen N."/>
            <person name="Okwuonu G."/>
            <person name="Parker D."/>
            <person name="Richards S."/>
            <person name="Ruiz S.J."/>
            <person name="Santibanez J."/>
            <person name="Savard J."/>
            <person name="Scherer S.E."/>
            <person name="Schneider B."/>
            <person name="Sodergren E."/>
            <person name="Tautz D."/>
            <person name="Vattahil S."/>
            <person name="Villasana D."/>
            <person name="White C.S."/>
            <person name="Wright R."/>
            <person name="Park Y."/>
            <person name="Beeman R.W."/>
            <person name="Lord J."/>
            <person name="Oppert B."/>
            <person name="Lorenzen M."/>
            <person name="Brown S."/>
            <person name="Wang L."/>
            <person name="Savard J."/>
            <person name="Tautz D."/>
            <person name="Richards S."/>
            <person name="Weinstock G."/>
            <person name="Gibbs R.A."/>
            <person name="Liu Y."/>
            <person name="Worley K."/>
            <person name="Weinstock G."/>
            <person name="Elsik C.G."/>
            <person name="Reese J.T."/>
            <person name="Elhaik E."/>
            <person name="Landan G."/>
            <person name="Graur D."/>
            <person name="Arensburger P."/>
            <person name="Atkinson P."/>
            <person name="Beeman R.W."/>
            <person name="Beidler J."/>
            <person name="Brown S.J."/>
            <person name="Demuth J.P."/>
            <person name="Drury D.W."/>
            <person name="Du Y.Z."/>
            <person name="Fujiwara H."/>
            <person name="Lorenzen M."/>
            <person name="Maselli V."/>
            <person name="Osanai M."/>
            <person name="Park Y."/>
            <person name="Robertson H.M."/>
            <person name="Tu Z."/>
            <person name="Wang J.J."/>
            <person name="Wang S."/>
            <person name="Richards S."/>
            <person name="Song H."/>
            <person name="Zhang L."/>
            <person name="Sodergren E."/>
            <person name="Werner D."/>
            <person name="Stanke M."/>
            <person name="Morgenstern B."/>
            <person name="Solovyev V."/>
            <person name="Kosarev P."/>
            <person name="Brown G."/>
            <person name="Chen H.C."/>
            <person name="Ermolaeva O."/>
            <person name="Hlavina W."/>
            <person name="Kapustin Y."/>
            <person name="Kiryutin B."/>
            <person name="Kitts P."/>
            <person name="Maglott D."/>
            <person name="Pruitt K."/>
            <person name="Sapojnikov V."/>
            <person name="Souvorov A."/>
            <person name="Mackey A.J."/>
            <person name="Waterhouse R.M."/>
            <person name="Wyder S."/>
            <person name="Zdobnov E.M."/>
            <person name="Zdobnov E.M."/>
            <person name="Wyder S."/>
            <person name="Kriventseva E.V."/>
            <person name="Kadowaki T."/>
            <person name="Bork P."/>
            <person name="Aranda M."/>
            <person name="Bao R."/>
            <person name="Beermann A."/>
            <person name="Berns N."/>
            <person name="Bolognesi R."/>
            <person name="Bonneton F."/>
            <person name="Bopp D."/>
            <person name="Brown S.J."/>
            <person name="Bucher G."/>
            <person name="Butts T."/>
            <person name="Chaumot A."/>
            <person name="Denell R.E."/>
            <person name="Ferrier D.E."/>
            <person name="Friedrich M."/>
            <person name="Gordon C.M."/>
            <person name="Jindra M."/>
            <person name="Klingler M."/>
            <person name="Lan Q."/>
            <person name="Lattorff H.M."/>
            <person name="Laudet V."/>
            <person name="von Levetsow C."/>
            <person name="Liu Z."/>
            <person name="Lutz R."/>
            <person name="Lynch J.A."/>
            <person name="da Fonseca R.N."/>
            <person name="Posnien N."/>
            <person name="Reuter R."/>
            <person name="Roth S."/>
            <person name="Savard J."/>
            <person name="Schinko J.B."/>
            <person name="Schmitt C."/>
            <person name="Schoppmeier M."/>
            <person name="Schroder R."/>
            <person name="Shippy T.D."/>
            <person name="Simonnet F."/>
            <person name="Marques-Souza H."/>
            <person name="Tautz D."/>
            <person name="Tomoyasu Y."/>
            <person name="Trauner J."/>
            <person name="Van der Zee M."/>
            <person name="Vervoort M."/>
            <person name="Wittkopp N."/>
            <person name="Wimmer E.A."/>
            <person name="Yang X."/>
            <person name="Jones A.K."/>
            <person name="Sattelle D.B."/>
            <person name="Ebert P.R."/>
            <person name="Nelson D."/>
            <person name="Scott J.G."/>
            <person name="Beeman R.W."/>
            <person name="Muthukrishnan S."/>
            <person name="Kramer K.J."/>
            <person name="Arakane Y."/>
            <person name="Beeman R.W."/>
            <person name="Zhu Q."/>
            <person name="Hogenkamp D."/>
            <person name="Dixit R."/>
            <person name="Oppert B."/>
            <person name="Jiang H."/>
            <person name="Zou Z."/>
            <person name="Marshall J."/>
            <person name="Elpidina E."/>
            <person name="Vinokurov K."/>
            <person name="Oppert C."/>
            <person name="Zou Z."/>
            <person name="Evans J."/>
            <person name="Lu Z."/>
            <person name="Zhao P."/>
            <person name="Sumathipala N."/>
            <person name="Altincicek B."/>
            <person name="Vilcinskas A."/>
            <person name="Williams M."/>
            <person name="Hultmark D."/>
            <person name="Hetru C."/>
            <person name="Jiang H."/>
            <person name="Grimmelikhuijzen C.J."/>
            <person name="Hauser F."/>
            <person name="Cazzamali G."/>
            <person name="Williamson M."/>
            <person name="Park Y."/>
            <person name="Li B."/>
            <person name="Tanaka Y."/>
            <person name="Predel R."/>
            <person name="Neupert S."/>
            <person name="Schachtner J."/>
            <person name="Verleyen P."/>
            <person name="Raible F."/>
            <person name="Bork P."/>
            <person name="Friedrich M."/>
            <person name="Walden K.K."/>
            <person name="Robertson H.M."/>
            <person name="Angeli S."/>
            <person name="Foret S."/>
            <person name="Bucher G."/>
            <person name="Schuetz S."/>
            <person name="Maleszka R."/>
            <person name="Wimmer E.A."/>
            <person name="Beeman R.W."/>
            <person name="Lorenzen M."/>
            <person name="Tomoyasu Y."/>
            <person name="Miller S.C."/>
            <person name="Grossmann D."/>
            <person name="Bucher G."/>
        </authorList>
    </citation>
    <scope>NUCLEOTIDE SEQUENCE [LARGE SCALE GENOMIC DNA]</scope>
    <source>
        <strain evidence="3 4">Georgia GA2</strain>
    </source>
</reference>
<evidence type="ECO:0000313" key="3">
    <source>
        <dbReference type="EMBL" id="EFA03212.2"/>
    </source>
</evidence>
<dbReference type="GO" id="GO:0008010">
    <property type="term" value="F:structural constituent of chitin-based larval cuticle"/>
    <property type="evidence" value="ECO:0000318"/>
    <property type="project" value="GO_Central"/>
</dbReference>
<accession>D6WNU4</accession>
<dbReference type="InterPro" id="IPR050468">
    <property type="entry name" value="Cuticle_Struct_Prot"/>
</dbReference>
<evidence type="ECO:0000256" key="1">
    <source>
        <dbReference type="ARBA" id="ARBA00022460"/>
    </source>
</evidence>
<dbReference type="PROSITE" id="PS00233">
    <property type="entry name" value="CHIT_BIND_RR_1"/>
    <property type="match status" value="1"/>
</dbReference>
<protein>
    <submittedName>
        <fullName evidence="3">Uncharacterized protein</fullName>
    </submittedName>
</protein>
<evidence type="ECO:0000256" key="2">
    <source>
        <dbReference type="PROSITE-ProRule" id="PRU00497"/>
    </source>
</evidence>
<name>D6WNU4_TRICA</name>
<dbReference type="OMA" id="CCHNETE"/>
<keyword evidence="4" id="KW-1185">Reference proteome</keyword>
<keyword evidence="1 2" id="KW-0193">Cuticle</keyword>
<dbReference type="HOGENOM" id="CLU_1176772_0_0_1"/>
<dbReference type="PANTHER" id="PTHR10380:SF192">
    <property type="entry name" value="GEO02312P1"/>
    <property type="match status" value="1"/>
</dbReference>
<dbReference type="InParanoid" id="D6WNU4"/>
<dbReference type="PANTHER" id="PTHR10380">
    <property type="entry name" value="CUTICLE PROTEIN"/>
    <property type="match status" value="1"/>
</dbReference>
<proteinExistence type="predicted"/>